<organism evidence="9 10">
    <name type="scientific">Mycobacterium bourgelatii</name>
    <dbReference type="NCBI Taxonomy" id="1273442"/>
    <lineage>
        <taxon>Bacteria</taxon>
        <taxon>Bacillati</taxon>
        <taxon>Actinomycetota</taxon>
        <taxon>Actinomycetes</taxon>
        <taxon>Mycobacteriales</taxon>
        <taxon>Mycobacteriaceae</taxon>
        <taxon>Mycobacterium</taxon>
    </lineage>
</organism>
<dbReference type="GO" id="GO:0006707">
    <property type="term" value="P:cholesterol catabolic process"/>
    <property type="evidence" value="ECO:0007669"/>
    <property type="project" value="TreeGrafter"/>
</dbReference>
<comment type="cofactor">
    <cofactor evidence="1">
        <name>heme</name>
        <dbReference type="ChEBI" id="CHEBI:30413"/>
    </cofactor>
</comment>
<dbReference type="InterPro" id="IPR002397">
    <property type="entry name" value="Cyt_P450_B"/>
</dbReference>
<name>A0A7I9YJ87_MYCBU</name>
<dbReference type="InterPro" id="IPR036396">
    <property type="entry name" value="Cyt_P450_sf"/>
</dbReference>
<dbReference type="FunFam" id="1.10.630.10:FF:000018">
    <property type="entry name" value="Cytochrome P450 monooxygenase"/>
    <property type="match status" value="1"/>
</dbReference>
<dbReference type="PROSITE" id="PS00086">
    <property type="entry name" value="CYTOCHROME_P450"/>
    <property type="match status" value="1"/>
</dbReference>
<evidence type="ECO:0000256" key="5">
    <source>
        <dbReference type="ARBA" id="ARBA00023002"/>
    </source>
</evidence>
<sequence>MAVTETVRFTGAAVKAFGGSIRANSRGIRARRLARNGAAITAYDPLDPSTAAHPHDAYRQLHEGSRVQYNPKRAVWILSRLDDVRRALRDASADGPARVRVRAPILVSTDGEKHAKLRRQAMPAFTKAALESWRLTIDQLAAETVRDVLENPGCDVVQRLAVPVPVRLIAQLLGIPDTDVADFRRWSEAATQLTGVALTAEGARKFTQMLRGSWAMHQYFRRQFALGGLKGSGTICGRLLAENEAGSLSDSELFQFAMLLLLAGNETTTNLLGGLFATLADHPEQFEMVRSDTGLIPMAIEEGLRYLSPAQNVHRTAARDYQVGDVTIPAGERVLLSIGAANRDPRVFDQPDEFRVNRNPTQHIAFGFGVHLCIGAQLTRMEAQAVLREFVTQASGISAVGDTRWSTNSLLRGPTCLRVRLTPA</sequence>
<evidence type="ECO:0000256" key="6">
    <source>
        <dbReference type="ARBA" id="ARBA00023004"/>
    </source>
</evidence>
<comment type="similarity">
    <text evidence="2 8">Belongs to the cytochrome P450 family.</text>
</comment>
<evidence type="ECO:0000256" key="4">
    <source>
        <dbReference type="ARBA" id="ARBA00022723"/>
    </source>
</evidence>
<dbReference type="Pfam" id="PF00067">
    <property type="entry name" value="p450"/>
    <property type="match status" value="1"/>
</dbReference>
<evidence type="ECO:0000313" key="10">
    <source>
        <dbReference type="Proteomes" id="UP000465360"/>
    </source>
</evidence>
<dbReference type="GO" id="GO:0005506">
    <property type="term" value="F:iron ion binding"/>
    <property type="evidence" value="ECO:0007669"/>
    <property type="project" value="InterPro"/>
</dbReference>
<dbReference type="GO" id="GO:0036199">
    <property type="term" value="F:cholest-4-en-3-one 26-monooxygenase activity"/>
    <property type="evidence" value="ECO:0007669"/>
    <property type="project" value="TreeGrafter"/>
</dbReference>
<comment type="caution">
    <text evidence="9">The sequence shown here is derived from an EMBL/GenBank/DDBJ whole genome shotgun (WGS) entry which is preliminary data.</text>
</comment>
<protein>
    <submittedName>
        <fullName evidence="9">Putative cytochrome P450 128</fullName>
    </submittedName>
</protein>
<evidence type="ECO:0000256" key="8">
    <source>
        <dbReference type="RuleBase" id="RU000461"/>
    </source>
</evidence>
<dbReference type="Gene3D" id="1.10.630.10">
    <property type="entry name" value="Cytochrome P450"/>
    <property type="match status" value="1"/>
</dbReference>
<keyword evidence="6 8" id="KW-0408">Iron</keyword>
<dbReference type="GO" id="GO:0008395">
    <property type="term" value="F:steroid hydroxylase activity"/>
    <property type="evidence" value="ECO:0007669"/>
    <property type="project" value="TreeGrafter"/>
</dbReference>
<dbReference type="AlphaFoldDB" id="A0A7I9YJ87"/>
<evidence type="ECO:0000313" key="9">
    <source>
        <dbReference type="EMBL" id="GFG88740.1"/>
    </source>
</evidence>
<dbReference type="RefSeq" id="WP_163708059.1">
    <property type="nucleotide sequence ID" value="NZ_BLKZ01000001.1"/>
</dbReference>
<dbReference type="SUPFAM" id="SSF48264">
    <property type="entry name" value="Cytochrome P450"/>
    <property type="match status" value="1"/>
</dbReference>
<dbReference type="PANTHER" id="PTHR46696">
    <property type="entry name" value="P450, PUTATIVE (EUROFUNG)-RELATED"/>
    <property type="match status" value="1"/>
</dbReference>
<keyword evidence="10" id="KW-1185">Reference proteome</keyword>
<dbReference type="EMBL" id="BLKZ01000001">
    <property type="protein sequence ID" value="GFG88740.1"/>
    <property type="molecule type" value="Genomic_DNA"/>
</dbReference>
<dbReference type="PANTHER" id="PTHR46696:SF4">
    <property type="entry name" value="BIOTIN BIOSYNTHESIS CYTOCHROME P450"/>
    <property type="match status" value="1"/>
</dbReference>
<proteinExistence type="inferred from homology"/>
<keyword evidence="4 8" id="KW-0479">Metal-binding</keyword>
<dbReference type="Proteomes" id="UP000465360">
    <property type="component" value="Unassembled WGS sequence"/>
</dbReference>
<keyword evidence="5 8" id="KW-0560">Oxidoreductase</keyword>
<evidence type="ECO:0000256" key="2">
    <source>
        <dbReference type="ARBA" id="ARBA00010617"/>
    </source>
</evidence>
<dbReference type="GO" id="GO:0020037">
    <property type="term" value="F:heme binding"/>
    <property type="evidence" value="ECO:0007669"/>
    <property type="project" value="InterPro"/>
</dbReference>
<evidence type="ECO:0000256" key="3">
    <source>
        <dbReference type="ARBA" id="ARBA00022617"/>
    </source>
</evidence>
<gene>
    <name evidence="9" type="primary">cyp128_1</name>
    <name evidence="9" type="ORF">MBOU_07820</name>
</gene>
<reference evidence="9 10" key="1">
    <citation type="journal article" date="2019" name="Emerg. Microbes Infect.">
        <title>Comprehensive subspecies identification of 175 nontuberculous mycobacteria species based on 7547 genomic profiles.</title>
        <authorList>
            <person name="Matsumoto Y."/>
            <person name="Kinjo T."/>
            <person name="Motooka D."/>
            <person name="Nabeya D."/>
            <person name="Jung N."/>
            <person name="Uechi K."/>
            <person name="Horii T."/>
            <person name="Iida T."/>
            <person name="Fujita J."/>
            <person name="Nakamura S."/>
        </authorList>
    </citation>
    <scope>NUCLEOTIDE SEQUENCE [LARGE SCALE GENOMIC DNA]</scope>
    <source>
        <strain evidence="9 10">JCM 30725</strain>
    </source>
</reference>
<dbReference type="PRINTS" id="PR00359">
    <property type="entry name" value="BP450"/>
</dbReference>
<keyword evidence="3 8" id="KW-0349">Heme</keyword>
<evidence type="ECO:0000256" key="1">
    <source>
        <dbReference type="ARBA" id="ARBA00001971"/>
    </source>
</evidence>
<evidence type="ECO:0000256" key="7">
    <source>
        <dbReference type="ARBA" id="ARBA00023033"/>
    </source>
</evidence>
<keyword evidence="7 8" id="KW-0503">Monooxygenase</keyword>
<accession>A0A7I9YJ87</accession>
<dbReference type="InterPro" id="IPR001128">
    <property type="entry name" value="Cyt_P450"/>
</dbReference>
<dbReference type="InterPro" id="IPR017972">
    <property type="entry name" value="Cyt_P450_CS"/>
</dbReference>